<dbReference type="InterPro" id="IPR016187">
    <property type="entry name" value="CTDL_fold"/>
</dbReference>
<dbReference type="CDD" id="cd00037">
    <property type="entry name" value="CLECT"/>
    <property type="match status" value="1"/>
</dbReference>
<dbReference type="PANTHER" id="PTHR45784">
    <property type="entry name" value="C-TYPE LECTIN DOMAIN FAMILY 20 MEMBER A-RELATED"/>
    <property type="match status" value="1"/>
</dbReference>
<dbReference type="InterPro" id="IPR016186">
    <property type="entry name" value="C-type_lectin-like/link_sf"/>
</dbReference>
<dbReference type="Gene3D" id="3.10.100.10">
    <property type="entry name" value="Mannose-Binding Protein A, subunit A"/>
    <property type="match status" value="1"/>
</dbReference>
<name>A0A8C6V7S5_9GOBI</name>
<keyword evidence="1" id="KW-0472">Membrane</keyword>
<evidence type="ECO:0000313" key="3">
    <source>
        <dbReference type="Ensembl" id="ENSNMLP00000043636.1"/>
    </source>
</evidence>
<proteinExistence type="predicted"/>
<dbReference type="SUPFAM" id="SSF56436">
    <property type="entry name" value="C-type lectin-like"/>
    <property type="match status" value="1"/>
</dbReference>
<reference evidence="3" key="2">
    <citation type="submission" date="2025-09" db="UniProtKB">
        <authorList>
            <consortium name="Ensembl"/>
        </authorList>
    </citation>
    <scope>IDENTIFICATION</scope>
</reference>
<dbReference type="Pfam" id="PF00059">
    <property type="entry name" value="Lectin_C"/>
    <property type="match status" value="1"/>
</dbReference>
<keyword evidence="1" id="KW-1133">Transmembrane helix</keyword>
<sequence>MFASGTYFLQLLVLVVCHGLTVADIARYFLVKRSMSWSQSQEFCQKYFVDLTVISTENEYHCLQTATSGERVSFWIGLQRNEDNSWTWVDGEENVHYEKWRENKVGDCGSFEAMLMKPNKMLSRFCEEPHAFVCQGIDI</sequence>
<dbReference type="Proteomes" id="UP000694523">
    <property type="component" value="Unplaced"/>
</dbReference>
<feature type="transmembrane region" description="Helical" evidence="1">
    <location>
        <begin position="6"/>
        <end position="30"/>
    </location>
</feature>
<reference evidence="3" key="1">
    <citation type="submission" date="2025-08" db="UniProtKB">
        <authorList>
            <consortium name="Ensembl"/>
        </authorList>
    </citation>
    <scope>IDENTIFICATION</scope>
</reference>
<dbReference type="AlphaFoldDB" id="A0A8C6V7S5"/>
<keyword evidence="1" id="KW-0812">Transmembrane</keyword>
<dbReference type="PANTHER" id="PTHR45784:SF3">
    <property type="entry name" value="C-TYPE LECTIN DOMAIN FAMILY 4 MEMBER K-LIKE-RELATED"/>
    <property type="match status" value="1"/>
</dbReference>
<accession>A0A8C6V7S5</accession>
<organism evidence="3 4">
    <name type="scientific">Neogobius melanostomus</name>
    <name type="common">round goby</name>
    <dbReference type="NCBI Taxonomy" id="47308"/>
    <lineage>
        <taxon>Eukaryota</taxon>
        <taxon>Metazoa</taxon>
        <taxon>Chordata</taxon>
        <taxon>Craniata</taxon>
        <taxon>Vertebrata</taxon>
        <taxon>Euteleostomi</taxon>
        <taxon>Actinopterygii</taxon>
        <taxon>Neopterygii</taxon>
        <taxon>Teleostei</taxon>
        <taxon>Neoteleostei</taxon>
        <taxon>Acanthomorphata</taxon>
        <taxon>Gobiaria</taxon>
        <taxon>Gobiiformes</taxon>
        <taxon>Gobioidei</taxon>
        <taxon>Gobiidae</taxon>
        <taxon>Benthophilinae</taxon>
        <taxon>Neogobiini</taxon>
        <taxon>Neogobius</taxon>
    </lineage>
</organism>
<dbReference type="Ensembl" id="ENSNMLT00000048435.1">
    <property type="protein sequence ID" value="ENSNMLP00000043636.1"/>
    <property type="gene ID" value="ENSNMLG00000026437.1"/>
</dbReference>
<evidence type="ECO:0000313" key="4">
    <source>
        <dbReference type="Proteomes" id="UP000694523"/>
    </source>
</evidence>
<protein>
    <recommendedName>
        <fullName evidence="2">C-type lectin domain-containing protein</fullName>
    </recommendedName>
</protein>
<dbReference type="SMART" id="SM00034">
    <property type="entry name" value="CLECT"/>
    <property type="match status" value="1"/>
</dbReference>
<dbReference type="InterPro" id="IPR001304">
    <property type="entry name" value="C-type_lectin-like"/>
</dbReference>
<keyword evidence="4" id="KW-1185">Reference proteome</keyword>
<evidence type="ECO:0000259" key="2">
    <source>
        <dbReference type="PROSITE" id="PS50041"/>
    </source>
</evidence>
<dbReference type="PROSITE" id="PS50041">
    <property type="entry name" value="C_TYPE_LECTIN_2"/>
    <property type="match status" value="1"/>
</dbReference>
<feature type="domain" description="C-type lectin" evidence="2">
    <location>
        <begin position="28"/>
        <end position="135"/>
    </location>
</feature>
<evidence type="ECO:0000256" key="1">
    <source>
        <dbReference type="SAM" id="Phobius"/>
    </source>
</evidence>